<dbReference type="AlphaFoldDB" id="A0AAW0E2K9"/>
<keyword evidence="1" id="KW-0175">Coiled coil</keyword>
<keyword evidence="3" id="KW-1185">Reference proteome</keyword>
<proteinExistence type="predicted"/>
<dbReference type="InterPro" id="IPR032675">
    <property type="entry name" value="LRR_dom_sf"/>
</dbReference>
<comment type="caution">
    <text evidence="2">The sequence shown here is derived from an EMBL/GenBank/DDBJ whole genome shotgun (WGS) entry which is preliminary data.</text>
</comment>
<protein>
    <recommendedName>
        <fullName evidence="4">F-box domain-containing protein</fullName>
    </recommendedName>
</protein>
<feature type="coiled-coil region" evidence="1">
    <location>
        <begin position="39"/>
        <end position="87"/>
    </location>
</feature>
<evidence type="ECO:0000313" key="3">
    <source>
        <dbReference type="Proteomes" id="UP001383192"/>
    </source>
</evidence>
<evidence type="ECO:0008006" key="4">
    <source>
        <dbReference type="Google" id="ProtNLM"/>
    </source>
</evidence>
<reference evidence="2 3" key="1">
    <citation type="submission" date="2024-01" db="EMBL/GenBank/DDBJ databases">
        <title>A draft genome for a cacao thread blight-causing isolate of Paramarasmius palmivorus.</title>
        <authorList>
            <person name="Baruah I.K."/>
            <person name="Bukari Y."/>
            <person name="Amoako-Attah I."/>
            <person name="Meinhardt L.W."/>
            <person name="Bailey B.A."/>
            <person name="Cohen S.P."/>
        </authorList>
    </citation>
    <scope>NUCLEOTIDE SEQUENCE [LARGE SCALE GENOMIC DNA]</scope>
    <source>
        <strain evidence="2 3">GH-12</strain>
    </source>
</reference>
<name>A0AAW0E2K9_9AGAR</name>
<organism evidence="2 3">
    <name type="scientific">Paramarasmius palmivorus</name>
    <dbReference type="NCBI Taxonomy" id="297713"/>
    <lineage>
        <taxon>Eukaryota</taxon>
        <taxon>Fungi</taxon>
        <taxon>Dikarya</taxon>
        <taxon>Basidiomycota</taxon>
        <taxon>Agaricomycotina</taxon>
        <taxon>Agaricomycetes</taxon>
        <taxon>Agaricomycetidae</taxon>
        <taxon>Agaricales</taxon>
        <taxon>Marasmiineae</taxon>
        <taxon>Marasmiaceae</taxon>
        <taxon>Paramarasmius</taxon>
    </lineage>
</organism>
<dbReference type="EMBL" id="JAYKXP010000005">
    <property type="protein sequence ID" value="KAK7058349.1"/>
    <property type="molecule type" value="Genomic_DNA"/>
</dbReference>
<evidence type="ECO:0000313" key="2">
    <source>
        <dbReference type="EMBL" id="KAK7058349.1"/>
    </source>
</evidence>
<gene>
    <name evidence="2" type="ORF">VNI00_001982</name>
</gene>
<sequence>MASSPRCIDCKTTILPTCHYPAIPPATLRSNHPPTPPDVAYTRVALQEEEQELQRYDEEIESIRQTLERLERERELLNRKIEERRSWLAPIRRLPAEILERIFLQLRIRLHVGRSTPRNGLRTYRLTSLAITLCHVSVHWRSVATAQRSIWSRIRWVRFDGPMKKDLTPLLDMCLENAGDHPLEISIDWCYEPFAVQDPSRTTEERIGRHDLNFLRTLTNQFSRCEALSLIGLHWEALDHALPDETKFLSLRRLDYHGMPRVNNIFQTSRRFWNAIYNAPCLQGIRTNAITDPMGNPGCVRWSQLKSISVNFSSHYTDFRFLVTHCRWLESLEIYRQVEWEDGPRWDDAIELVALPRLRVLCFYPKSPEILRALLGSLTLPSLKRLNVGFGESDSLDSICEGLRSFSSVLERSSCALSSLRVVIAPWSIDECFLSLFSMVLEGLECLETLEVYVGRMDKNRTGMMNPNNGGIRDIIGRICPLLSLSTNRARAVLPKLVKLYLDDSETPSPDSSQMGLILDVVEERTGPRLDLLGRGDVSALRAAFVEMEFVGKEQSLPGIEERVAVLERNLFICCISWEFQDS</sequence>
<dbReference type="Proteomes" id="UP001383192">
    <property type="component" value="Unassembled WGS sequence"/>
</dbReference>
<accession>A0AAW0E2K9</accession>
<evidence type="ECO:0000256" key="1">
    <source>
        <dbReference type="SAM" id="Coils"/>
    </source>
</evidence>
<dbReference type="Gene3D" id="3.80.10.10">
    <property type="entry name" value="Ribonuclease Inhibitor"/>
    <property type="match status" value="1"/>
</dbReference>